<gene>
    <name evidence="2" type="ORF">DB31_9029</name>
</gene>
<keyword evidence="1" id="KW-0460">Magnesium</keyword>
<dbReference type="STRING" id="394096.DB31_9029"/>
<organism evidence="2 3">
    <name type="scientific">Hyalangium minutum</name>
    <dbReference type="NCBI Taxonomy" id="394096"/>
    <lineage>
        <taxon>Bacteria</taxon>
        <taxon>Pseudomonadati</taxon>
        <taxon>Myxococcota</taxon>
        <taxon>Myxococcia</taxon>
        <taxon>Myxococcales</taxon>
        <taxon>Cystobacterineae</taxon>
        <taxon>Archangiaceae</taxon>
        <taxon>Hyalangium</taxon>
    </lineage>
</organism>
<evidence type="ECO:0000313" key="2">
    <source>
        <dbReference type="EMBL" id="KFE66815.1"/>
    </source>
</evidence>
<keyword evidence="3" id="KW-1185">Reference proteome</keyword>
<dbReference type="SUPFAM" id="SSF48576">
    <property type="entry name" value="Terpenoid synthases"/>
    <property type="match status" value="1"/>
</dbReference>
<keyword evidence="1" id="KW-0479">Metal-binding</keyword>
<comment type="cofactor">
    <cofactor evidence="1">
        <name>Mg(2+)</name>
        <dbReference type="ChEBI" id="CHEBI:18420"/>
    </cofactor>
</comment>
<sequence length="293" mass="34159">MQARRYFRTEAQLERFKAAKFAWLTGRVHPDASFEDLLLVATYMSWLFLVDDLYDEAEMGRYPERLKAQLGEIIDRMKHPRPLRGDEGPVMVGLADLWERMRQRGTPRWEQRFIQTFEGYAYACHWEAENRASHRVPPLAEYMEFRRHTSALYQFFSLVELVEGVALTPEILEYVHALEVRADDGVSWVNDMLSLDKEVRAGDVHNLVLVLQHEYGLSAQGAMDHAARLYNQRMREYVELERGLPSYGLETDVALQRYLKGLRCWVRGNLDWSYESGRYGKALAVMTEVRAAS</sequence>
<dbReference type="AlphaFoldDB" id="A0A085WGK2"/>
<dbReference type="PANTHER" id="PTHR35201:SF4">
    <property type="entry name" value="BETA-PINACENE SYNTHASE-RELATED"/>
    <property type="match status" value="1"/>
</dbReference>
<comment type="caution">
    <text evidence="2">The sequence shown here is derived from an EMBL/GenBank/DDBJ whole genome shotgun (WGS) entry which is preliminary data.</text>
</comment>
<evidence type="ECO:0000313" key="3">
    <source>
        <dbReference type="Proteomes" id="UP000028725"/>
    </source>
</evidence>
<evidence type="ECO:0000256" key="1">
    <source>
        <dbReference type="RuleBase" id="RU366034"/>
    </source>
</evidence>
<dbReference type="SFLD" id="SFLDG01020">
    <property type="entry name" value="Terpene_Cyclase_Like_2"/>
    <property type="match status" value="1"/>
</dbReference>
<proteinExistence type="inferred from homology"/>
<dbReference type="Proteomes" id="UP000028725">
    <property type="component" value="Unassembled WGS sequence"/>
</dbReference>
<dbReference type="SFLD" id="SFLDS00005">
    <property type="entry name" value="Isoprenoid_Synthase_Type_I"/>
    <property type="match status" value="1"/>
</dbReference>
<comment type="similarity">
    <text evidence="1">Belongs to the terpene synthase family.</text>
</comment>
<dbReference type="EC" id="4.2.3.-" evidence="1"/>
<dbReference type="GO" id="GO:0010333">
    <property type="term" value="F:terpene synthase activity"/>
    <property type="evidence" value="ECO:0007669"/>
    <property type="project" value="InterPro"/>
</dbReference>
<dbReference type="Pfam" id="PF19086">
    <property type="entry name" value="Terpene_syn_C_2"/>
    <property type="match status" value="1"/>
</dbReference>
<dbReference type="InterPro" id="IPR034686">
    <property type="entry name" value="Terpene_cyclase-like_2"/>
</dbReference>
<dbReference type="InterPro" id="IPR008949">
    <property type="entry name" value="Isoprenoid_synthase_dom_sf"/>
</dbReference>
<keyword evidence="1" id="KW-0456">Lyase</keyword>
<name>A0A085WGK2_9BACT</name>
<dbReference type="GO" id="GO:0046872">
    <property type="term" value="F:metal ion binding"/>
    <property type="evidence" value="ECO:0007669"/>
    <property type="project" value="UniProtKB-KW"/>
</dbReference>
<protein>
    <recommendedName>
        <fullName evidence="1">Terpene synthase</fullName>
        <ecNumber evidence="1">4.2.3.-</ecNumber>
    </recommendedName>
</protein>
<dbReference type="Gene3D" id="1.10.600.10">
    <property type="entry name" value="Farnesyl Diphosphate Synthase"/>
    <property type="match status" value="1"/>
</dbReference>
<accession>A0A085WGK2</accession>
<dbReference type="EMBL" id="JMCB01000009">
    <property type="protein sequence ID" value="KFE66815.1"/>
    <property type="molecule type" value="Genomic_DNA"/>
</dbReference>
<dbReference type="PANTHER" id="PTHR35201">
    <property type="entry name" value="TERPENE SYNTHASE"/>
    <property type="match status" value="1"/>
</dbReference>
<reference evidence="2 3" key="1">
    <citation type="submission" date="2014-04" db="EMBL/GenBank/DDBJ databases">
        <title>Genome assembly of Hyalangium minutum DSM 14724.</title>
        <authorList>
            <person name="Sharma G."/>
            <person name="Subramanian S."/>
        </authorList>
    </citation>
    <scope>NUCLEOTIDE SEQUENCE [LARGE SCALE GENOMIC DNA]</scope>
    <source>
        <strain evidence="2 3">DSM 14724</strain>
    </source>
</reference>